<feature type="transmembrane region" description="Helical" evidence="8">
    <location>
        <begin position="35"/>
        <end position="54"/>
    </location>
</feature>
<gene>
    <name evidence="9" type="ORF">GR183_09150</name>
</gene>
<accession>A0A7X3S7S5</accession>
<dbReference type="AlphaFoldDB" id="A0A7X3S7S5"/>
<evidence type="ECO:0000256" key="3">
    <source>
        <dbReference type="ARBA" id="ARBA00022448"/>
    </source>
</evidence>
<feature type="transmembrane region" description="Helical" evidence="8">
    <location>
        <begin position="97"/>
        <end position="120"/>
    </location>
</feature>
<feature type="transmembrane region" description="Helical" evidence="8">
    <location>
        <begin position="168"/>
        <end position="190"/>
    </location>
</feature>
<feature type="transmembrane region" description="Helical" evidence="8">
    <location>
        <begin position="6"/>
        <end position="23"/>
    </location>
</feature>
<evidence type="ECO:0000256" key="8">
    <source>
        <dbReference type="SAM" id="Phobius"/>
    </source>
</evidence>
<dbReference type="GO" id="GO:0055085">
    <property type="term" value="P:transmembrane transport"/>
    <property type="evidence" value="ECO:0007669"/>
    <property type="project" value="InterPro"/>
</dbReference>
<feature type="transmembrane region" description="Helical" evidence="8">
    <location>
        <begin position="202"/>
        <end position="223"/>
    </location>
</feature>
<keyword evidence="5 8" id="KW-0812">Transmembrane</keyword>
<sequence length="317" mass="33181">MITQILMVVLPVFALIGIGYGSARIGLLDARIGDALGQFVFVIAIPVLIFKTLATSSLGGVSPWGFWFAYFTGVAVVWTLGTLIIRKLYGREARAGVIAGISAAFANTVMVGIPLITAVFGEPGLVPLFVLISIHLPLLTIVCAIVMERAAVVDGTEKGRPIGEILKTVLNNLITNPIVVGILAGAFWQIVGLPVDGLFKVILDQIGGAALPVALFSLGMSMVRYGIRGNVGPAIILSTLKAFVMPAVVYVMARYAVGLPPLWVSVATLTACCPTGINAFLFASRYGTGHAMSANSITFTTAGAVVTTGLWMAFLGL</sequence>
<feature type="transmembrane region" description="Helical" evidence="8">
    <location>
        <begin position="262"/>
        <end position="282"/>
    </location>
</feature>
<keyword evidence="4" id="KW-1003">Cell membrane</keyword>
<keyword evidence="7 8" id="KW-0472">Membrane</keyword>
<protein>
    <submittedName>
        <fullName evidence="9">AEC family transporter</fullName>
    </submittedName>
</protein>
<organism evidence="9 10">
    <name type="scientific">Stappia sediminis</name>
    <dbReference type="NCBI Taxonomy" id="2692190"/>
    <lineage>
        <taxon>Bacteria</taxon>
        <taxon>Pseudomonadati</taxon>
        <taxon>Pseudomonadota</taxon>
        <taxon>Alphaproteobacteria</taxon>
        <taxon>Hyphomicrobiales</taxon>
        <taxon>Stappiaceae</taxon>
        <taxon>Stappia</taxon>
    </lineage>
</organism>
<dbReference type="PANTHER" id="PTHR36838:SF3">
    <property type="entry name" value="TRANSPORTER AUXIN EFFLUX CARRIER EC FAMILY"/>
    <property type="match status" value="1"/>
</dbReference>
<feature type="transmembrane region" description="Helical" evidence="8">
    <location>
        <begin position="66"/>
        <end position="85"/>
    </location>
</feature>
<keyword evidence="10" id="KW-1185">Reference proteome</keyword>
<evidence type="ECO:0000313" key="9">
    <source>
        <dbReference type="EMBL" id="MXN65072.1"/>
    </source>
</evidence>
<dbReference type="Gene3D" id="1.20.1530.20">
    <property type="match status" value="1"/>
</dbReference>
<comment type="caution">
    <text evidence="9">The sequence shown here is derived from an EMBL/GenBank/DDBJ whole genome shotgun (WGS) entry which is preliminary data.</text>
</comment>
<evidence type="ECO:0000256" key="4">
    <source>
        <dbReference type="ARBA" id="ARBA00022475"/>
    </source>
</evidence>
<comment type="subcellular location">
    <subcellularLocation>
        <location evidence="1">Cell membrane</location>
        <topology evidence="1">Multi-pass membrane protein</topology>
    </subcellularLocation>
</comment>
<dbReference type="EMBL" id="WUMV01000003">
    <property type="protein sequence ID" value="MXN65072.1"/>
    <property type="molecule type" value="Genomic_DNA"/>
</dbReference>
<keyword evidence="3" id="KW-0813">Transport</keyword>
<reference evidence="9 10" key="1">
    <citation type="submission" date="2019-12" db="EMBL/GenBank/DDBJ databases">
        <authorList>
            <person name="Li M."/>
        </authorList>
    </citation>
    <scope>NUCLEOTIDE SEQUENCE [LARGE SCALE GENOMIC DNA]</scope>
    <source>
        <strain evidence="9 10">GBMRC 2046</strain>
    </source>
</reference>
<comment type="similarity">
    <text evidence="2">Belongs to the auxin efflux carrier (TC 2.A.69) family.</text>
</comment>
<feature type="transmembrane region" description="Helical" evidence="8">
    <location>
        <begin position="126"/>
        <end position="147"/>
    </location>
</feature>
<dbReference type="GO" id="GO:0005886">
    <property type="term" value="C:plasma membrane"/>
    <property type="evidence" value="ECO:0007669"/>
    <property type="project" value="UniProtKB-SubCell"/>
</dbReference>
<dbReference type="InterPro" id="IPR004776">
    <property type="entry name" value="Mem_transp_PIN-like"/>
</dbReference>
<dbReference type="InterPro" id="IPR038770">
    <property type="entry name" value="Na+/solute_symporter_sf"/>
</dbReference>
<evidence type="ECO:0000256" key="2">
    <source>
        <dbReference type="ARBA" id="ARBA00010145"/>
    </source>
</evidence>
<evidence type="ECO:0000313" key="10">
    <source>
        <dbReference type="Proteomes" id="UP000433101"/>
    </source>
</evidence>
<dbReference type="Proteomes" id="UP000433101">
    <property type="component" value="Unassembled WGS sequence"/>
</dbReference>
<evidence type="ECO:0000256" key="5">
    <source>
        <dbReference type="ARBA" id="ARBA00022692"/>
    </source>
</evidence>
<dbReference type="PANTHER" id="PTHR36838">
    <property type="entry name" value="AUXIN EFFLUX CARRIER FAMILY PROTEIN"/>
    <property type="match status" value="1"/>
</dbReference>
<evidence type="ECO:0000256" key="1">
    <source>
        <dbReference type="ARBA" id="ARBA00004651"/>
    </source>
</evidence>
<feature type="transmembrane region" description="Helical" evidence="8">
    <location>
        <begin position="294"/>
        <end position="314"/>
    </location>
</feature>
<feature type="transmembrane region" description="Helical" evidence="8">
    <location>
        <begin position="235"/>
        <end position="256"/>
    </location>
</feature>
<evidence type="ECO:0000256" key="7">
    <source>
        <dbReference type="ARBA" id="ARBA00023136"/>
    </source>
</evidence>
<evidence type="ECO:0000256" key="6">
    <source>
        <dbReference type="ARBA" id="ARBA00022989"/>
    </source>
</evidence>
<keyword evidence="6 8" id="KW-1133">Transmembrane helix</keyword>
<name>A0A7X3S7S5_9HYPH</name>
<dbReference type="Pfam" id="PF03547">
    <property type="entry name" value="Mem_trans"/>
    <property type="match status" value="1"/>
</dbReference>
<proteinExistence type="inferred from homology"/>